<feature type="compositionally biased region" description="Polar residues" evidence="1">
    <location>
        <begin position="1"/>
        <end position="28"/>
    </location>
</feature>
<dbReference type="SMART" id="SM00451">
    <property type="entry name" value="ZnF_U1"/>
    <property type="match status" value="2"/>
</dbReference>
<dbReference type="Pfam" id="PF12874">
    <property type="entry name" value="zf-met"/>
    <property type="match status" value="2"/>
</dbReference>
<gene>
    <name evidence="3" type="ORF">CEURO_LOCUS13432</name>
</gene>
<dbReference type="InterPro" id="IPR036236">
    <property type="entry name" value="Znf_C2H2_sf"/>
</dbReference>
<organism evidence="3 4">
    <name type="scientific">Cuscuta europaea</name>
    <name type="common">European dodder</name>
    <dbReference type="NCBI Taxonomy" id="41803"/>
    <lineage>
        <taxon>Eukaryota</taxon>
        <taxon>Viridiplantae</taxon>
        <taxon>Streptophyta</taxon>
        <taxon>Embryophyta</taxon>
        <taxon>Tracheophyta</taxon>
        <taxon>Spermatophyta</taxon>
        <taxon>Magnoliopsida</taxon>
        <taxon>eudicotyledons</taxon>
        <taxon>Gunneridae</taxon>
        <taxon>Pentapetalae</taxon>
        <taxon>asterids</taxon>
        <taxon>lamiids</taxon>
        <taxon>Solanales</taxon>
        <taxon>Convolvulaceae</taxon>
        <taxon>Cuscuteae</taxon>
        <taxon>Cuscuta</taxon>
        <taxon>Cuscuta subgen. Cuscuta</taxon>
    </lineage>
</organism>
<accession>A0A9P0ZDT0</accession>
<keyword evidence="4" id="KW-1185">Reference proteome</keyword>
<feature type="domain" description="U1-type" evidence="2">
    <location>
        <begin position="284"/>
        <end position="318"/>
    </location>
</feature>
<dbReference type="Gene3D" id="3.30.160.60">
    <property type="entry name" value="Classic Zinc Finger"/>
    <property type="match status" value="2"/>
</dbReference>
<feature type="region of interest" description="Disordered" evidence="1">
    <location>
        <begin position="243"/>
        <end position="279"/>
    </location>
</feature>
<dbReference type="EMBL" id="CAMAPE010000035">
    <property type="protein sequence ID" value="CAH9096503.1"/>
    <property type="molecule type" value="Genomic_DNA"/>
</dbReference>
<dbReference type="AlphaFoldDB" id="A0A9P0ZDT0"/>
<dbReference type="PANTHER" id="PTHR47487:SF3">
    <property type="entry name" value="GLUTENIN, HIGH MOLECULAR WEIGHT SUBUNIT 12-LIKE"/>
    <property type="match status" value="1"/>
</dbReference>
<dbReference type="GO" id="GO:0008270">
    <property type="term" value="F:zinc ion binding"/>
    <property type="evidence" value="ECO:0007669"/>
    <property type="project" value="InterPro"/>
</dbReference>
<reference evidence="3" key="1">
    <citation type="submission" date="2022-07" db="EMBL/GenBank/DDBJ databases">
        <authorList>
            <person name="Macas J."/>
            <person name="Novak P."/>
            <person name="Neumann P."/>
        </authorList>
    </citation>
    <scope>NUCLEOTIDE SEQUENCE</scope>
</reference>
<feature type="region of interest" description="Disordered" evidence="1">
    <location>
        <begin position="130"/>
        <end position="172"/>
    </location>
</feature>
<dbReference type="InterPro" id="IPR003604">
    <property type="entry name" value="Matrin/U1-like-C_Znf_C2H2"/>
</dbReference>
<dbReference type="InterPro" id="IPR013087">
    <property type="entry name" value="Znf_C2H2_type"/>
</dbReference>
<evidence type="ECO:0000313" key="4">
    <source>
        <dbReference type="Proteomes" id="UP001152484"/>
    </source>
</evidence>
<feature type="compositionally biased region" description="Low complexity" evidence="1">
    <location>
        <begin position="80"/>
        <end position="89"/>
    </location>
</feature>
<dbReference type="OrthoDB" id="434647at2759"/>
<feature type="region of interest" description="Disordered" evidence="1">
    <location>
        <begin position="1"/>
        <end position="31"/>
    </location>
</feature>
<sequence>MDPSQHPSQPEQVSSEAFSALPSSQIQAPSYAHDPNQAAYAYYPPSYQYSYYDPAQQAAYDYSNAYYQQPHQEQPTSTNPAQPTSADPAAAAAAVQYQYSYYQQPLQHGVEYGGAYGSVATTHIGAPAGQVMQSSSHRGGRGRRGGRGGGRGVGRRGPTLTHASAQPSAPVWPPPRMAWCELCRVECNTPEILEQHKSGKKHLKNFKVQEELHRVVAAANTAQVQPSEGVGPSLATPEVNASAVNEGGEGQVRGLKRKARGGGRGGGVGKSLRRKPTNGPKGGHIPLICELCNVTCETQLVFQTHLNGKKHIANRKRFEESEAAFGQAAAQALYPALQQLVQMAALDPQFLLLQQQQTVLPGGGGTQDLPLVFNQVPPPTAVTPPAATEAEDLVNPPNPPPENHEAPPSTAVTPPAAAAEAAVAT</sequence>
<dbReference type="SUPFAM" id="SSF57667">
    <property type="entry name" value="beta-beta-alpha zinc fingers"/>
    <property type="match status" value="2"/>
</dbReference>
<evidence type="ECO:0000313" key="3">
    <source>
        <dbReference type="EMBL" id="CAH9096503.1"/>
    </source>
</evidence>
<comment type="caution">
    <text evidence="3">The sequence shown here is derived from an EMBL/GenBank/DDBJ whole genome shotgun (WGS) entry which is preliminary data.</text>
</comment>
<dbReference type="GO" id="GO:0003676">
    <property type="term" value="F:nucleic acid binding"/>
    <property type="evidence" value="ECO:0007669"/>
    <property type="project" value="InterPro"/>
</dbReference>
<proteinExistence type="predicted"/>
<feature type="region of interest" description="Disordered" evidence="1">
    <location>
        <begin position="69"/>
        <end position="89"/>
    </location>
</feature>
<feature type="compositionally biased region" description="Low complexity" evidence="1">
    <location>
        <begin position="406"/>
        <end position="425"/>
    </location>
</feature>
<feature type="compositionally biased region" description="Polar residues" evidence="1">
    <location>
        <begin position="69"/>
        <end position="79"/>
    </location>
</feature>
<name>A0A9P0ZDT0_CUSEU</name>
<dbReference type="Proteomes" id="UP001152484">
    <property type="component" value="Unassembled WGS sequence"/>
</dbReference>
<feature type="domain" description="U1-type" evidence="2">
    <location>
        <begin position="175"/>
        <end position="209"/>
    </location>
</feature>
<dbReference type="PANTHER" id="PTHR47487">
    <property type="entry name" value="OS06G0651300 PROTEIN-RELATED"/>
    <property type="match status" value="1"/>
</dbReference>
<protein>
    <recommendedName>
        <fullName evidence="2">U1-type domain-containing protein</fullName>
    </recommendedName>
</protein>
<evidence type="ECO:0000259" key="2">
    <source>
        <dbReference type="SMART" id="SM00451"/>
    </source>
</evidence>
<evidence type="ECO:0000256" key="1">
    <source>
        <dbReference type="SAM" id="MobiDB-lite"/>
    </source>
</evidence>
<feature type="region of interest" description="Disordered" evidence="1">
    <location>
        <begin position="377"/>
        <end position="425"/>
    </location>
</feature>